<dbReference type="AlphaFoldDB" id="A0A834M9P2"/>
<sequence length="202" mass="23225">MNIFRRLSQSILKIKHCRNIYFVSNRFYYNNRLPALSIKRFVLSTLVISHNVVHDLKINLDNDLQKACEEGEAAILELMTQLEDLIKTTSKEYRSCLQKQIDLIKKATSTGSDIWEDLPQYRVLASKLNAELNDYLVLIKTIGEMAYNQTLISSFLNESSITVIIKKYEDLENMLVKEFEASKELELELLKANVANITSASV</sequence>
<protein>
    <submittedName>
        <fullName evidence="1">Uncharacterized protein</fullName>
    </submittedName>
</protein>
<gene>
    <name evidence="1" type="ORF">GWI33_017044</name>
</gene>
<evidence type="ECO:0000313" key="2">
    <source>
        <dbReference type="Proteomes" id="UP000625711"/>
    </source>
</evidence>
<evidence type="ECO:0000313" key="1">
    <source>
        <dbReference type="EMBL" id="KAF7269954.1"/>
    </source>
</evidence>
<organism evidence="1 2">
    <name type="scientific">Rhynchophorus ferrugineus</name>
    <name type="common">Red palm weevil</name>
    <name type="synonym">Curculio ferrugineus</name>
    <dbReference type="NCBI Taxonomy" id="354439"/>
    <lineage>
        <taxon>Eukaryota</taxon>
        <taxon>Metazoa</taxon>
        <taxon>Ecdysozoa</taxon>
        <taxon>Arthropoda</taxon>
        <taxon>Hexapoda</taxon>
        <taxon>Insecta</taxon>
        <taxon>Pterygota</taxon>
        <taxon>Neoptera</taxon>
        <taxon>Endopterygota</taxon>
        <taxon>Coleoptera</taxon>
        <taxon>Polyphaga</taxon>
        <taxon>Cucujiformia</taxon>
        <taxon>Curculionidae</taxon>
        <taxon>Dryophthorinae</taxon>
        <taxon>Rhynchophorus</taxon>
    </lineage>
</organism>
<name>A0A834M9P2_RHYFE</name>
<keyword evidence="2" id="KW-1185">Reference proteome</keyword>
<dbReference type="EMBL" id="JAACXV010014155">
    <property type="protein sequence ID" value="KAF7269954.1"/>
    <property type="molecule type" value="Genomic_DNA"/>
</dbReference>
<reference evidence="1" key="1">
    <citation type="submission" date="2020-08" db="EMBL/GenBank/DDBJ databases">
        <title>Genome sequencing and assembly of the red palm weevil Rhynchophorus ferrugineus.</title>
        <authorList>
            <person name="Dias G.B."/>
            <person name="Bergman C.M."/>
            <person name="Manee M."/>
        </authorList>
    </citation>
    <scope>NUCLEOTIDE SEQUENCE</scope>
    <source>
        <strain evidence="1">AA-2017</strain>
        <tissue evidence="1">Whole larva</tissue>
    </source>
</reference>
<dbReference type="OrthoDB" id="6683829at2759"/>
<accession>A0A834M9P2</accession>
<proteinExistence type="predicted"/>
<dbReference type="Proteomes" id="UP000625711">
    <property type="component" value="Unassembled WGS sequence"/>
</dbReference>
<comment type="caution">
    <text evidence="1">The sequence shown here is derived from an EMBL/GenBank/DDBJ whole genome shotgun (WGS) entry which is preliminary data.</text>
</comment>